<evidence type="ECO:0000313" key="5">
    <source>
        <dbReference type="EMBL" id="TFF77722.1"/>
    </source>
</evidence>
<comment type="caution">
    <text evidence="5">The sequence shown here is derived from an EMBL/GenBank/DDBJ whole genome shotgun (WGS) entry which is preliminary data.</text>
</comment>
<reference evidence="5 7" key="1">
    <citation type="submission" date="2018-06" db="EMBL/GenBank/DDBJ databases">
        <title>Occurrence of a novel blaKPC-2- and qnrS2- harbouring IncP6 plasmid from Aeromonas taiwanensis isolates recovered from the river sediments.</title>
        <authorList>
            <person name="Zheng B."/>
            <person name="Yu X."/>
            <person name="Xiao Y."/>
        </authorList>
    </citation>
    <scope>NUCLEOTIDE SEQUENCE [LARGE SCALE GENOMIC DNA]</scope>
    <source>
        <strain evidence="4 6">1713</strain>
        <strain evidence="5 7">198</strain>
    </source>
</reference>
<proteinExistence type="predicted"/>
<evidence type="ECO:0000313" key="4">
    <source>
        <dbReference type="EMBL" id="TFF73714.1"/>
    </source>
</evidence>
<dbReference type="AlphaFoldDB" id="A0A5F0K8P5"/>
<dbReference type="Proteomes" id="UP000297914">
    <property type="component" value="Unassembled WGS sequence"/>
</dbReference>
<protein>
    <submittedName>
        <fullName evidence="5">Lytic transglycosylase domain-containing protein</fullName>
    </submittedName>
</protein>
<dbReference type="Pfam" id="PF01464">
    <property type="entry name" value="SLT"/>
    <property type="match status" value="1"/>
</dbReference>
<keyword evidence="6" id="KW-1185">Reference proteome</keyword>
<dbReference type="SUPFAM" id="SSF53955">
    <property type="entry name" value="Lysozyme-like"/>
    <property type="match status" value="1"/>
</dbReference>
<dbReference type="EMBL" id="QORK01000032">
    <property type="protein sequence ID" value="TFF77722.1"/>
    <property type="molecule type" value="Genomic_DNA"/>
</dbReference>
<organism evidence="5 7">
    <name type="scientific">Aeromonas taiwanensis</name>
    <dbReference type="NCBI Taxonomy" id="633417"/>
    <lineage>
        <taxon>Bacteria</taxon>
        <taxon>Pseudomonadati</taxon>
        <taxon>Pseudomonadota</taxon>
        <taxon>Gammaproteobacteria</taxon>
        <taxon>Aeromonadales</taxon>
        <taxon>Aeromonadaceae</taxon>
        <taxon>Aeromonas</taxon>
    </lineage>
</organism>
<evidence type="ECO:0000256" key="1">
    <source>
        <dbReference type="SAM" id="MobiDB-lite"/>
    </source>
</evidence>
<evidence type="ECO:0000313" key="6">
    <source>
        <dbReference type="Proteomes" id="UP000297720"/>
    </source>
</evidence>
<name>A0A5F0K8P5_9GAMM</name>
<feature type="domain" description="Transglycosylase SLT" evidence="3">
    <location>
        <begin position="118"/>
        <end position="185"/>
    </location>
</feature>
<evidence type="ECO:0000313" key="7">
    <source>
        <dbReference type="Proteomes" id="UP000297914"/>
    </source>
</evidence>
<dbReference type="InterPro" id="IPR008258">
    <property type="entry name" value="Transglycosylase_SLT_dom_1"/>
</dbReference>
<feature type="signal peptide" evidence="2">
    <location>
        <begin position="1"/>
        <end position="23"/>
    </location>
</feature>
<gene>
    <name evidence="4" type="ORF">DRM93_14595</name>
    <name evidence="5" type="ORF">DRM94_14595</name>
</gene>
<dbReference type="EMBL" id="QORL01000032">
    <property type="protein sequence ID" value="TFF73714.1"/>
    <property type="molecule type" value="Genomic_DNA"/>
</dbReference>
<dbReference type="Proteomes" id="UP000297720">
    <property type="component" value="Unassembled WGS sequence"/>
</dbReference>
<dbReference type="OrthoDB" id="5945995at2"/>
<dbReference type="Gene3D" id="1.10.530.10">
    <property type="match status" value="1"/>
</dbReference>
<sequence>MRIGTISAAVILAILTFASPSQGSASTDARGRHATKQVKGAKPQVAPIPPAYYEVAMIKRVPADLLYSISLAESKLPTNKGRIVPWPWTANFKGKGYRFKTRVALYQFCKRLIDQGHRSVDIGIAQVNWRWHSGRFGGDLWAATDPWTNLNAAADYLSEHYQKSRNWWQAAGQYHNPTDVAKAAAYRKSVYKQWQYVKQTMQ</sequence>
<dbReference type="InterPro" id="IPR023346">
    <property type="entry name" value="Lysozyme-like_dom_sf"/>
</dbReference>
<feature type="region of interest" description="Disordered" evidence="1">
    <location>
        <begin position="21"/>
        <end position="42"/>
    </location>
</feature>
<evidence type="ECO:0000259" key="3">
    <source>
        <dbReference type="Pfam" id="PF01464"/>
    </source>
</evidence>
<accession>A0A5F0K8P5</accession>
<keyword evidence="2" id="KW-0732">Signal</keyword>
<evidence type="ECO:0000256" key="2">
    <source>
        <dbReference type="SAM" id="SignalP"/>
    </source>
</evidence>
<feature type="chain" id="PRO_5044621214" evidence="2">
    <location>
        <begin position="24"/>
        <end position="202"/>
    </location>
</feature>